<feature type="compositionally biased region" description="Basic residues" evidence="1">
    <location>
        <begin position="110"/>
        <end position="121"/>
    </location>
</feature>
<evidence type="ECO:0000313" key="2">
    <source>
        <dbReference type="EMBL" id="OWZ04166.1"/>
    </source>
</evidence>
<dbReference type="GO" id="GO:0006508">
    <property type="term" value="P:proteolysis"/>
    <property type="evidence" value="ECO:0007669"/>
    <property type="project" value="UniProtKB-KW"/>
</dbReference>
<comment type="caution">
    <text evidence="2">The sequence shown here is derived from an EMBL/GenBank/DDBJ whole genome shotgun (WGS) entry which is preliminary data.</text>
</comment>
<organism evidence="2 3">
    <name type="scientific">Phytophthora megakarya</name>
    <dbReference type="NCBI Taxonomy" id="4795"/>
    <lineage>
        <taxon>Eukaryota</taxon>
        <taxon>Sar</taxon>
        <taxon>Stramenopiles</taxon>
        <taxon>Oomycota</taxon>
        <taxon>Peronosporomycetes</taxon>
        <taxon>Peronosporales</taxon>
        <taxon>Peronosporaceae</taxon>
        <taxon>Phytophthora</taxon>
    </lineage>
</organism>
<keyword evidence="2" id="KW-0378">Hydrolase</keyword>
<dbReference type="EMBL" id="NBNE01005115">
    <property type="protein sequence ID" value="OWZ04166.1"/>
    <property type="molecule type" value="Genomic_DNA"/>
</dbReference>
<dbReference type="Proteomes" id="UP000198211">
    <property type="component" value="Unassembled WGS sequence"/>
</dbReference>
<dbReference type="GO" id="GO:0008233">
    <property type="term" value="F:peptidase activity"/>
    <property type="evidence" value="ECO:0007669"/>
    <property type="project" value="UniProtKB-KW"/>
</dbReference>
<name>A0A225VET8_9STRA</name>
<dbReference type="OrthoDB" id="127417at2759"/>
<feature type="compositionally biased region" description="Basic and acidic residues" evidence="1">
    <location>
        <begin position="122"/>
        <end position="140"/>
    </location>
</feature>
<protein>
    <submittedName>
        <fullName evidence="2">Eukaryotic/viral aspartic protease</fullName>
    </submittedName>
</protein>
<accession>A0A225VET8</accession>
<keyword evidence="2" id="KW-0645">Protease</keyword>
<sequence length="172" mass="18900">MVPRPGSTTPEDGVEIKQEPVAGAPSIGRKQTCRVDTEVDPDVSTGAGVDATVDASPWASDDHEGYEELFAVPDVTPPCVTTNVDASRGPTGPKLERVEEQQPTPTRALPVKRKPKRKKNLRAPESEDEPTPKRGSKDAGHQYNAEELEYVLSRTELFRQLERDPILSFIEL</sequence>
<dbReference type="AlphaFoldDB" id="A0A225VET8"/>
<proteinExistence type="predicted"/>
<evidence type="ECO:0000256" key="1">
    <source>
        <dbReference type="SAM" id="MobiDB-lite"/>
    </source>
</evidence>
<feature type="compositionally biased region" description="Polar residues" evidence="1">
    <location>
        <begin position="1"/>
        <end position="10"/>
    </location>
</feature>
<reference evidence="3" key="1">
    <citation type="submission" date="2017-03" db="EMBL/GenBank/DDBJ databases">
        <title>Phytopthora megakarya and P. palmivora, two closely related causual agents of cacao black pod achieved similar genome size and gene model numbers by different mechanisms.</title>
        <authorList>
            <person name="Ali S."/>
            <person name="Shao J."/>
            <person name="Larry D.J."/>
            <person name="Kronmiller B."/>
            <person name="Shen D."/>
            <person name="Strem M.D."/>
            <person name="Melnick R.L."/>
            <person name="Guiltinan M.J."/>
            <person name="Tyler B.M."/>
            <person name="Meinhardt L.W."/>
            <person name="Bailey B.A."/>
        </authorList>
    </citation>
    <scope>NUCLEOTIDE SEQUENCE [LARGE SCALE GENOMIC DNA]</scope>
    <source>
        <strain evidence="3">zdho120</strain>
    </source>
</reference>
<feature type="region of interest" description="Disordered" evidence="1">
    <location>
        <begin position="1"/>
        <end position="60"/>
    </location>
</feature>
<feature type="region of interest" description="Disordered" evidence="1">
    <location>
        <begin position="73"/>
        <end position="144"/>
    </location>
</feature>
<gene>
    <name evidence="2" type="ORF">PHMEG_00023977</name>
</gene>
<evidence type="ECO:0000313" key="3">
    <source>
        <dbReference type="Proteomes" id="UP000198211"/>
    </source>
</evidence>
<keyword evidence="3" id="KW-1185">Reference proteome</keyword>